<dbReference type="InterPro" id="IPR000120">
    <property type="entry name" value="Amidase"/>
</dbReference>
<sequence length="461" mass="48203">MTTAATTPTRRSMPGVADLLAGYADGTISPRDAVEDCLATIAATEPELGAVVTLLADRARAAADEAGRRWRAGTARPLEGVPYGLKDTIDTAGVPTEYGSALYRGHVPAADAEVHRRLTEAGGVLLAKLATYEFEAGKNDRTRNPFDLTRNSGGSSSGPCASVGAGQLPLAIGSDAGGSIRVPAAWCGAVGLKPTYGRISRRGAVSCSWTLGHLGPITRSTRDAALALNVLAGHDPLDPYSVDAPVDADYAARLDGDITGMRIGVPQEWFEEVCEPAIAAAVTAARDELARAGATLVPVSLPLLRRINPDALKHLIVPAEAASMHEGHLTRIGEFDEAFRGLLLEGQLVAAPDYLRALRMRALIQHELAAVFASVDALATPGSVITAPLLEQETVTLGGQTYPLAAVVARTTSVFNLAGNPSVVVPCGSDDHGLPISLQIATAPWREADCLRIAHAFEARR</sequence>
<dbReference type="Pfam" id="PF01425">
    <property type="entry name" value="Amidase"/>
    <property type="match status" value="1"/>
</dbReference>
<gene>
    <name evidence="3" type="primary">gatA</name>
    <name evidence="3" type="ORF">GCM10007977_046960</name>
</gene>
<proteinExistence type="inferred from homology"/>
<comment type="similarity">
    <text evidence="1">Belongs to the amidase family.</text>
</comment>
<evidence type="ECO:0000313" key="3">
    <source>
        <dbReference type="EMBL" id="GGM40180.1"/>
    </source>
</evidence>
<dbReference type="PANTHER" id="PTHR11895">
    <property type="entry name" value="TRANSAMIDASE"/>
    <property type="match status" value="1"/>
</dbReference>
<dbReference type="InterPro" id="IPR023631">
    <property type="entry name" value="Amidase_dom"/>
</dbReference>
<dbReference type="Gene3D" id="3.90.1300.10">
    <property type="entry name" value="Amidase signature (AS) domain"/>
    <property type="match status" value="1"/>
</dbReference>
<reference evidence="3" key="1">
    <citation type="journal article" date="2014" name="Int. J. Syst. Evol. Microbiol.">
        <title>Complete genome sequence of Corynebacterium casei LMG S-19264T (=DSM 44701T), isolated from a smear-ripened cheese.</title>
        <authorList>
            <consortium name="US DOE Joint Genome Institute (JGI-PGF)"/>
            <person name="Walter F."/>
            <person name="Albersmeier A."/>
            <person name="Kalinowski J."/>
            <person name="Ruckert C."/>
        </authorList>
    </citation>
    <scope>NUCLEOTIDE SEQUENCE</scope>
    <source>
        <strain evidence="3">JCM 19831</strain>
    </source>
</reference>
<evidence type="ECO:0000313" key="4">
    <source>
        <dbReference type="Proteomes" id="UP000642070"/>
    </source>
</evidence>
<organism evidence="3 4">
    <name type="scientific">Dactylosporangium sucinum</name>
    <dbReference type="NCBI Taxonomy" id="1424081"/>
    <lineage>
        <taxon>Bacteria</taxon>
        <taxon>Bacillati</taxon>
        <taxon>Actinomycetota</taxon>
        <taxon>Actinomycetes</taxon>
        <taxon>Micromonosporales</taxon>
        <taxon>Micromonosporaceae</taxon>
        <taxon>Dactylosporangium</taxon>
    </lineage>
</organism>
<dbReference type="Proteomes" id="UP000642070">
    <property type="component" value="Unassembled WGS sequence"/>
</dbReference>
<dbReference type="EMBL" id="BMPI01000023">
    <property type="protein sequence ID" value="GGM40180.1"/>
    <property type="molecule type" value="Genomic_DNA"/>
</dbReference>
<reference evidence="3" key="2">
    <citation type="submission" date="2020-09" db="EMBL/GenBank/DDBJ databases">
        <authorList>
            <person name="Sun Q."/>
            <person name="Ohkuma M."/>
        </authorList>
    </citation>
    <scope>NUCLEOTIDE SEQUENCE</scope>
    <source>
        <strain evidence="3">JCM 19831</strain>
    </source>
</reference>
<keyword evidence="4" id="KW-1185">Reference proteome</keyword>
<accession>A0A917TWY5</accession>
<dbReference type="InterPro" id="IPR036928">
    <property type="entry name" value="AS_sf"/>
</dbReference>
<evidence type="ECO:0000256" key="1">
    <source>
        <dbReference type="ARBA" id="ARBA00009199"/>
    </source>
</evidence>
<dbReference type="RefSeq" id="WP_190252064.1">
    <property type="nucleotide sequence ID" value="NZ_BMPI01000023.1"/>
</dbReference>
<comment type="caution">
    <text evidence="3">The sequence shown here is derived from an EMBL/GenBank/DDBJ whole genome shotgun (WGS) entry which is preliminary data.</text>
</comment>
<dbReference type="AlphaFoldDB" id="A0A917TWY5"/>
<dbReference type="GO" id="GO:0003824">
    <property type="term" value="F:catalytic activity"/>
    <property type="evidence" value="ECO:0007669"/>
    <property type="project" value="InterPro"/>
</dbReference>
<feature type="domain" description="Amidase" evidence="2">
    <location>
        <begin position="32"/>
        <end position="451"/>
    </location>
</feature>
<evidence type="ECO:0000259" key="2">
    <source>
        <dbReference type="Pfam" id="PF01425"/>
    </source>
</evidence>
<name>A0A917TWY5_9ACTN</name>
<protein>
    <submittedName>
        <fullName evidence="3">Glutamyl-tRNA(Gln) amidotransferase subunit A</fullName>
    </submittedName>
</protein>
<dbReference type="SUPFAM" id="SSF75304">
    <property type="entry name" value="Amidase signature (AS) enzymes"/>
    <property type="match status" value="1"/>
</dbReference>
<dbReference type="PANTHER" id="PTHR11895:SF7">
    <property type="entry name" value="GLUTAMYL-TRNA(GLN) AMIDOTRANSFERASE SUBUNIT A, MITOCHONDRIAL"/>
    <property type="match status" value="1"/>
</dbReference>